<evidence type="ECO:0000313" key="2">
    <source>
        <dbReference type="Proteomes" id="UP000002601"/>
    </source>
</evidence>
<organism evidence="1 2">
    <name type="scientific">Maridesulfovibrio salexigens (strain ATCC 14822 / DSM 2638 / NCIMB 8403 / VKM B-1763)</name>
    <name type="common">Desulfovibrio salexigens</name>
    <dbReference type="NCBI Taxonomy" id="526222"/>
    <lineage>
        <taxon>Bacteria</taxon>
        <taxon>Pseudomonadati</taxon>
        <taxon>Thermodesulfobacteriota</taxon>
        <taxon>Desulfovibrionia</taxon>
        <taxon>Desulfovibrionales</taxon>
        <taxon>Desulfovibrionaceae</taxon>
        <taxon>Maridesulfovibrio</taxon>
    </lineage>
</organism>
<dbReference type="eggNOG" id="COG1672">
    <property type="taxonomic scope" value="Bacteria"/>
</dbReference>
<dbReference type="SUPFAM" id="SSF52540">
    <property type="entry name" value="P-loop containing nucleoside triphosphate hydrolases"/>
    <property type="match status" value="1"/>
</dbReference>
<gene>
    <name evidence="1" type="ordered locus">Desal_3422</name>
</gene>
<name>C6BSL5_MARSD</name>
<accession>C6BSL5</accession>
<keyword evidence="2" id="KW-1185">Reference proteome</keyword>
<dbReference type="RefSeq" id="WP_015853287.1">
    <property type="nucleotide sequence ID" value="NC_012881.1"/>
</dbReference>
<dbReference type="STRING" id="526222.Desal_3422"/>
<protein>
    <submittedName>
        <fullName evidence="1">ATPase</fullName>
    </submittedName>
</protein>
<dbReference type="AlphaFoldDB" id="C6BSL5"/>
<dbReference type="KEGG" id="dsa:Desal_3422"/>
<evidence type="ECO:0000313" key="1">
    <source>
        <dbReference type="EMBL" id="ACS81471.1"/>
    </source>
</evidence>
<reference evidence="1 2" key="1">
    <citation type="submission" date="2009-06" db="EMBL/GenBank/DDBJ databases">
        <title>Complete sequence of Desulfovibrio salexigens DSM 2638.</title>
        <authorList>
            <consortium name="US DOE Joint Genome Institute"/>
            <person name="Lucas S."/>
            <person name="Copeland A."/>
            <person name="Lapidus A."/>
            <person name="Glavina del Rio T."/>
            <person name="Tice H."/>
            <person name="Bruce D."/>
            <person name="Goodwin L."/>
            <person name="Pitluck S."/>
            <person name="Munk A.C."/>
            <person name="Brettin T."/>
            <person name="Detter J.C."/>
            <person name="Han C."/>
            <person name="Tapia R."/>
            <person name="Larimer F."/>
            <person name="Land M."/>
            <person name="Hauser L."/>
            <person name="Kyrpides N."/>
            <person name="Anderson I."/>
            <person name="Wall J.D."/>
            <person name="Arkin A.P."/>
            <person name="Dehal P."/>
            <person name="Chivian D."/>
            <person name="Giles B."/>
            <person name="Hazen T.C."/>
        </authorList>
    </citation>
    <scope>NUCLEOTIDE SEQUENCE [LARGE SCALE GENOMIC DNA]</scope>
    <source>
        <strain evidence="2">ATCC 14822 / DSM 2638 / NCIMB 8403 / VKM B-1763</strain>
    </source>
</reference>
<dbReference type="InterPro" id="IPR027417">
    <property type="entry name" value="P-loop_NTPase"/>
</dbReference>
<dbReference type="EMBL" id="CP001649">
    <property type="protein sequence ID" value="ACS81471.1"/>
    <property type="molecule type" value="Genomic_DNA"/>
</dbReference>
<dbReference type="HOGENOM" id="CLU_053804_1_1_7"/>
<dbReference type="Gene3D" id="3.40.50.300">
    <property type="entry name" value="P-loop containing nucleotide triphosphate hydrolases"/>
    <property type="match status" value="1"/>
</dbReference>
<dbReference type="PANTHER" id="PTHR34301">
    <property type="entry name" value="DNA-BINDING PROTEIN-RELATED"/>
    <property type="match status" value="1"/>
</dbReference>
<dbReference type="PANTHER" id="PTHR34301:SF8">
    <property type="entry name" value="ATPASE DOMAIN-CONTAINING PROTEIN"/>
    <property type="match status" value="1"/>
</dbReference>
<sequence>MNNPFRFNTLRPSDPFCDREKELTDLILHGMNGANVTLFSPRRYGKTSLIKRAQKEMHDKGAYVFYVDFYRVMSVEDLASRLARAVYEGLSEYVSFFEKGKKALLDFFKTYRPVFTPTEEGGVQIDVRATEGISGYDLLESLLSEIGKFTEKSDKPVHIAMDEFQDIVEVDKGKTEAILRTHIQMHGAGYIFAGSRRRILKSMFTDRHRPFYNSTLLMELPPLPHEDLVEYIVELFSKGGKSISHEAAAAVSNLVHQYPYYAQLFSYLLFSMRDNPSLDDVDECFESLLASERYSYQGIVDGLTPVQLSLLVGLAKYPGSKVTSQVFLKETNLSSGGVQKALKHLSIQDLVSNEENGWELVDPVFRRWLVRTF</sequence>
<dbReference type="OrthoDB" id="9805535at2"/>
<proteinExistence type="predicted"/>
<dbReference type="Proteomes" id="UP000002601">
    <property type="component" value="Chromosome"/>
</dbReference>